<keyword evidence="5" id="KW-1185">Reference proteome</keyword>
<reference evidence="4 5" key="1">
    <citation type="journal article" date="2015" name="Genome Announc.">
        <title>Draft Genome Sequences of Marine Isolates of Thalassomonas viridans and Thalassomonas actiniarum.</title>
        <authorList>
            <person name="Olonade I."/>
            <person name="van Zyl L.J."/>
            <person name="Trindade M."/>
        </authorList>
    </citation>
    <scope>NUCLEOTIDE SEQUENCE [LARGE SCALE GENOMIC DNA]</scope>
    <source>
        <strain evidence="4 5">XOM25</strain>
    </source>
</reference>
<dbReference type="PROSITE" id="PS51677">
    <property type="entry name" value="NODB"/>
    <property type="match status" value="1"/>
</dbReference>
<dbReference type="InterPro" id="IPR050248">
    <property type="entry name" value="Polysacc_deacetylase_ArnD"/>
</dbReference>
<dbReference type="Pfam" id="PF01522">
    <property type="entry name" value="Polysacc_deac_1"/>
    <property type="match status" value="1"/>
</dbReference>
<evidence type="ECO:0000313" key="5">
    <source>
        <dbReference type="Proteomes" id="UP000032352"/>
    </source>
</evidence>
<dbReference type="SUPFAM" id="SSF88713">
    <property type="entry name" value="Glycoside hydrolase/deacetylase"/>
    <property type="match status" value="1"/>
</dbReference>
<dbReference type="InterPro" id="IPR011330">
    <property type="entry name" value="Glyco_hydro/deAcase_b/a-brl"/>
</dbReference>
<dbReference type="GO" id="GO:0016810">
    <property type="term" value="F:hydrolase activity, acting on carbon-nitrogen (but not peptide) bonds"/>
    <property type="evidence" value="ECO:0007669"/>
    <property type="project" value="InterPro"/>
</dbReference>
<dbReference type="Gene3D" id="3.20.20.370">
    <property type="entry name" value="Glycoside hydrolase/deacetylase"/>
    <property type="match status" value="1"/>
</dbReference>
<dbReference type="AlphaFoldDB" id="A0AAE9Z8M9"/>
<evidence type="ECO:0000256" key="1">
    <source>
        <dbReference type="ARBA" id="ARBA00022723"/>
    </source>
</evidence>
<feature type="domain" description="NodB homology" evidence="3">
    <location>
        <begin position="11"/>
        <end position="233"/>
    </location>
</feature>
<dbReference type="EMBL" id="CP059733">
    <property type="protein sequence ID" value="WDE08105.1"/>
    <property type="molecule type" value="Genomic_DNA"/>
</dbReference>
<dbReference type="GO" id="GO:0046872">
    <property type="term" value="F:metal ion binding"/>
    <property type="evidence" value="ECO:0007669"/>
    <property type="project" value="UniProtKB-KW"/>
</dbReference>
<reference evidence="4 5" key="2">
    <citation type="journal article" date="2022" name="Mar. Drugs">
        <title>Bioassay-Guided Fractionation Leads to the Detection of Cholic Acid Generated by the Rare Thalassomonas sp.</title>
        <authorList>
            <person name="Pheiffer F."/>
            <person name="Schneider Y.K."/>
            <person name="Hansen E.H."/>
            <person name="Andersen J.H."/>
            <person name="Isaksson J."/>
            <person name="Busche T."/>
            <person name="R C."/>
            <person name="Kalinowski J."/>
            <person name="Zyl L.V."/>
            <person name="Trindade M."/>
        </authorList>
    </citation>
    <scope>NUCLEOTIDE SEQUENCE [LARGE SCALE GENOMIC DNA]</scope>
    <source>
        <strain evidence="4 5">XOM25</strain>
    </source>
</reference>
<dbReference type="Proteomes" id="UP000032352">
    <property type="component" value="Chromosome"/>
</dbReference>
<dbReference type="PANTHER" id="PTHR10587">
    <property type="entry name" value="GLYCOSYL TRANSFERASE-RELATED"/>
    <property type="match status" value="1"/>
</dbReference>
<dbReference type="KEGG" id="tvd:SG34_001875"/>
<dbReference type="GO" id="GO:0016020">
    <property type="term" value="C:membrane"/>
    <property type="evidence" value="ECO:0007669"/>
    <property type="project" value="TreeGrafter"/>
</dbReference>
<sequence>MLLCLGHARAGEIALTFDDAPLQGNGFMGGMEKTQRIIKGLQAQNVEDALFFVTTGNIRDEEGAKRLKAYANAGFHLASHSHKHVSANKVDTNDYLMDFYQSHLTLQDYDNVLKLHRFPYLHYGQTQEARTKIQSHLNDLGYGFGYVTVDNFDWHINGRLLAAHRQGKQIDLEKLKQLYLETIWESIVFYDQIASTHLKQPVKHVLLLHENELAALFIGDLVAYIRSKGWKIISPAEAYKDPVLNVYSPAFSFNKQGRVAALAHEKGVDTKLLRHESENAQFLDKKLQQQQVFKSD</sequence>
<gene>
    <name evidence="4" type="ORF">SG34_001875</name>
</gene>
<dbReference type="PANTHER" id="PTHR10587:SF133">
    <property type="entry name" value="CHITIN DEACETYLASE 1-RELATED"/>
    <property type="match status" value="1"/>
</dbReference>
<organism evidence="4 5">
    <name type="scientific">Thalassomonas viridans</name>
    <dbReference type="NCBI Taxonomy" id="137584"/>
    <lineage>
        <taxon>Bacteria</taxon>
        <taxon>Pseudomonadati</taxon>
        <taxon>Pseudomonadota</taxon>
        <taxon>Gammaproteobacteria</taxon>
        <taxon>Alteromonadales</taxon>
        <taxon>Colwelliaceae</taxon>
        <taxon>Thalassomonas</taxon>
    </lineage>
</organism>
<protein>
    <submittedName>
        <fullName evidence="4">Polysaccharide deacetylase family protein</fullName>
    </submittedName>
</protein>
<proteinExistence type="predicted"/>
<name>A0AAE9Z8M9_9GAMM</name>
<accession>A0AAE9Z8M9</accession>
<keyword evidence="2" id="KW-0378">Hydrolase</keyword>
<keyword evidence="1" id="KW-0479">Metal-binding</keyword>
<evidence type="ECO:0000313" key="4">
    <source>
        <dbReference type="EMBL" id="WDE08105.1"/>
    </source>
</evidence>
<dbReference type="InterPro" id="IPR002509">
    <property type="entry name" value="NODB_dom"/>
</dbReference>
<dbReference type="GO" id="GO:0005975">
    <property type="term" value="P:carbohydrate metabolic process"/>
    <property type="evidence" value="ECO:0007669"/>
    <property type="project" value="InterPro"/>
</dbReference>
<evidence type="ECO:0000256" key="2">
    <source>
        <dbReference type="ARBA" id="ARBA00022801"/>
    </source>
</evidence>
<evidence type="ECO:0000259" key="3">
    <source>
        <dbReference type="PROSITE" id="PS51677"/>
    </source>
</evidence>